<name>A0A0A0EKH7_9RHOB</name>
<accession>A0A0A0EKH7</accession>
<reference evidence="4 5" key="1">
    <citation type="journal article" date="2015" name="Antonie Van Leeuwenhoek">
        <title>Pseudooceanicola atlanticus gen. nov. sp. nov., isolated from surface seawater of the Atlantic Ocean and reclassification of Oceanicola batsensis, Oceanicola marinus, Oceanicola nitratireducens, Oceanicola nanhaiensis, Oceanicola antarcticus and Oceanicola flagellatus, as Pseudooceanicola batsensis comb. nov., Pseudooceanicola marinus comb. nov., Pseudooceanicola nitratireducens comb. nov., Pseudooceanicola nanhaiensis comb. nov., Pseudooceanicola antarcticus comb. nov., and Pseudooceanicola flagellatus comb. nov.</title>
        <authorList>
            <person name="Lai Q."/>
            <person name="Li G."/>
            <person name="Liu X."/>
            <person name="Du Y."/>
            <person name="Sun F."/>
            <person name="Shao Z."/>
        </authorList>
    </citation>
    <scope>NUCLEOTIDE SEQUENCE [LARGE SCALE GENOMIC DNA]</scope>
    <source>
        <strain evidence="4 5">22II-s11g</strain>
    </source>
</reference>
<keyword evidence="1" id="KW-0378">Hydrolase</keyword>
<comment type="caution">
    <text evidence="4">The sequence shown here is derived from an EMBL/GenBank/DDBJ whole genome shotgun (WGS) entry which is preliminary data.</text>
</comment>
<dbReference type="InterPro" id="IPR005181">
    <property type="entry name" value="SASA"/>
</dbReference>
<dbReference type="Gene3D" id="2.160.20.10">
    <property type="entry name" value="Single-stranded right-handed beta-helix, Pectin lyase-like"/>
    <property type="match status" value="1"/>
</dbReference>
<dbReference type="InterPro" id="IPR006626">
    <property type="entry name" value="PbH1"/>
</dbReference>
<dbReference type="InterPro" id="IPR011050">
    <property type="entry name" value="Pectin_lyase_fold/virulence"/>
</dbReference>
<evidence type="ECO:0000259" key="3">
    <source>
        <dbReference type="Pfam" id="PF03629"/>
    </source>
</evidence>
<dbReference type="STRING" id="1461694.ATO9_04165"/>
<dbReference type="EMBL" id="AQQX01000001">
    <property type="protein sequence ID" value="KGM50673.1"/>
    <property type="molecule type" value="Genomic_DNA"/>
</dbReference>
<protein>
    <recommendedName>
        <fullName evidence="3">Sialate O-acetylesterase domain-containing protein</fullName>
    </recommendedName>
</protein>
<dbReference type="RefSeq" id="WP_043745290.1">
    <property type="nucleotide sequence ID" value="NZ_AQQX01000001.1"/>
</dbReference>
<gene>
    <name evidence="4" type="ORF">ATO9_04165</name>
</gene>
<evidence type="ECO:0000256" key="1">
    <source>
        <dbReference type="ARBA" id="ARBA00022801"/>
    </source>
</evidence>
<evidence type="ECO:0000313" key="4">
    <source>
        <dbReference type="EMBL" id="KGM50673.1"/>
    </source>
</evidence>
<dbReference type="Pfam" id="PF03629">
    <property type="entry name" value="SASA"/>
    <property type="match status" value="1"/>
</dbReference>
<dbReference type="Proteomes" id="UP000030004">
    <property type="component" value="Unassembled WGS sequence"/>
</dbReference>
<dbReference type="Gene3D" id="3.40.50.1110">
    <property type="entry name" value="SGNH hydrolase"/>
    <property type="match status" value="1"/>
</dbReference>
<dbReference type="SUPFAM" id="SSF52266">
    <property type="entry name" value="SGNH hydrolase"/>
    <property type="match status" value="1"/>
</dbReference>
<evidence type="ECO:0000256" key="2">
    <source>
        <dbReference type="SAM" id="MobiDB-lite"/>
    </source>
</evidence>
<feature type="domain" description="Sialate O-acetylesterase" evidence="3">
    <location>
        <begin position="138"/>
        <end position="380"/>
    </location>
</feature>
<sequence>MATAPVFSLSTTGGVPKIASKGNLEAGINSGFATLQSRIDALSIAATLGFPTFDSTAEGIAGVADGETFSVVGENLVDLYRRSGASATAVAAIPQLDAAIKGVTEQGWKSRGTTEPSHANYKVQIGSTWYSPDWLTVLVTGQSNPKGNSAATNGDKTGAGDVWVWNGYTAGTTGAAVEVAGDAIVEAALGAVPFTTAEGTVNNMAFHAAHRMSVALRRPVLIVMTAVGGTGINDWDPSSGGFWSAMDTAITDALADGDLWGTEKVDLFMMGWGEDAYNLTTNMWTLGDSRLPEIITAAKAASWASEDIFFAATLPVQEADGGDAWQVSREWIKIAASGKYANFAVVPSDGLALTGEDVGLQVHFDGASLQELGYRTADIFLGKSAGVTSDSSYPRGLPNTETFRAQPMVLLGEMLFDPTDPDDDGGDPDEVQVASGANGIPVLYVKDDGGTITRDGGTTTGGSPSYSHTVDSTNRVRLRAYAAAAAARDNPVRLNIGAGEPAGENSLTSLVIPPDAPLSQIYLTGPTNLKGRVIAADIPRTVETLRLQDAPGLDFSDFIAEDMPPGLTYLNLTGCLVPNNVKAAIDAENIARGGMITVVHGEEAGFTETRTFTSVTEMTNAITDGFSQLDGRVAFISNPTTGAFTTLQAKAGVAATPGEAPAGWQIVNRSGGFLARSELEDFIAAGGVFANGVVSDAGDLRFLWDKARTLTLTGSVTVATGETLTQATSGATGIVKEGGTGSSFVVTSVVGDFDTSNELTGSLSGALGANSVPSVVAVYAFISGMPGVKPVAPSTPDHFADNNTPGTTNMRTALVEWAADTSVLKKELRSNTIYAASDLVSAGASLAFPAGSVVDGNGATIQFSETDTSNNQRGILGNGGVIENLNFRWTDNGGSGHYFERFLALKVGTRLRHVKFSADTDQPASVDDSGYDTCVRFDGTDIELECVEWDGIYQCADGWAGGSPSDIRILNCKLRRYASGISLQGIEKFHLNGLTVYSKNANATPDPGKNAITGGTADMVVKNVVIEDSGEHAIYLSTSGSFAAPVYGLTMDNIRVRGSGQCAVKLRGWGDVVLRNVYGANAHNASAAGINEDGLRLEECVGVRVFNFGHGNDDGSGNGGYDLIHIDSCAELDFYGSHLADAQRAGVYITDTRVSNSISGIRFNGVSFLNMGNKPLFQIVCGDLPDKALQITGLHSTDGSGNLVAINATGTVGANPVEIQGKFLTSGSLMTNTSGGGGVLMDLDQYYVGGGLPTVASLANIPANAGFRKAVVTDANATAFASTVAGGGANTVPVYFDGTNWLIG</sequence>
<dbReference type="SUPFAM" id="SSF51126">
    <property type="entry name" value="Pectin lyase-like"/>
    <property type="match status" value="2"/>
</dbReference>
<dbReference type="OrthoDB" id="7795172at2"/>
<evidence type="ECO:0000313" key="5">
    <source>
        <dbReference type="Proteomes" id="UP000030004"/>
    </source>
</evidence>
<organism evidence="4 5">
    <name type="scientific">Pseudooceanicola atlanticus</name>
    <dbReference type="NCBI Taxonomy" id="1461694"/>
    <lineage>
        <taxon>Bacteria</taxon>
        <taxon>Pseudomonadati</taxon>
        <taxon>Pseudomonadota</taxon>
        <taxon>Alphaproteobacteria</taxon>
        <taxon>Rhodobacterales</taxon>
        <taxon>Paracoccaceae</taxon>
        <taxon>Pseudooceanicola</taxon>
    </lineage>
</organism>
<feature type="region of interest" description="Disordered" evidence="2">
    <location>
        <begin position="448"/>
        <end position="470"/>
    </location>
</feature>
<dbReference type="GO" id="GO:0016788">
    <property type="term" value="F:hydrolase activity, acting on ester bonds"/>
    <property type="evidence" value="ECO:0007669"/>
    <property type="project" value="UniProtKB-ARBA"/>
</dbReference>
<keyword evidence="5" id="KW-1185">Reference proteome</keyword>
<dbReference type="InterPro" id="IPR036514">
    <property type="entry name" value="SGNH_hydro_sf"/>
</dbReference>
<dbReference type="InterPro" id="IPR012334">
    <property type="entry name" value="Pectin_lyas_fold"/>
</dbReference>
<dbReference type="SMART" id="SM00710">
    <property type="entry name" value="PbH1"/>
    <property type="match status" value="5"/>
</dbReference>
<proteinExistence type="predicted"/>